<name>A0A4S8KSZ7_DENBC</name>
<dbReference type="AlphaFoldDB" id="A0A4S8KSZ7"/>
<proteinExistence type="predicted"/>
<evidence type="ECO:0000313" key="1">
    <source>
        <dbReference type="EMBL" id="THU78528.1"/>
    </source>
</evidence>
<protein>
    <submittedName>
        <fullName evidence="1">Uncharacterized protein</fullName>
    </submittedName>
</protein>
<keyword evidence="2" id="KW-1185">Reference proteome</keyword>
<reference evidence="1 2" key="1">
    <citation type="journal article" date="2019" name="Nat. Ecol. Evol.">
        <title>Megaphylogeny resolves global patterns of mushroom evolution.</title>
        <authorList>
            <person name="Varga T."/>
            <person name="Krizsan K."/>
            <person name="Foldi C."/>
            <person name="Dima B."/>
            <person name="Sanchez-Garcia M."/>
            <person name="Sanchez-Ramirez S."/>
            <person name="Szollosi G.J."/>
            <person name="Szarkandi J.G."/>
            <person name="Papp V."/>
            <person name="Albert L."/>
            <person name="Andreopoulos W."/>
            <person name="Angelini C."/>
            <person name="Antonin V."/>
            <person name="Barry K.W."/>
            <person name="Bougher N.L."/>
            <person name="Buchanan P."/>
            <person name="Buyck B."/>
            <person name="Bense V."/>
            <person name="Catcheside P."/>
            <person name="Chovatia M."/>
            <person name="Cooper J."/>
            <person name="Damon W."/>
            <person name="Desjardin D."/>
            <person name="Finy P."/>
            <person name="Geml J."/>
            <person name="Haridas S."/>
            <person name="Hughes K."/>
            <person name="Justo A."/>
            <person name="Karasinski D."/>
            <person name="Kautmanova I."/>
            <person name="Kiss B."/>
            <person name="Kocsube S."/>
            <person name="Kotiranta H."/>
            <person name="LaButti K.M."/>
            <person name="Lechner B.E."/>
            <person name="Liimatainen K."/>
            <person name="Lipzen A."/>
            <person name="Lukacs Z."/>
            <person name="Mihaltcheva S."/>
            <person name="Morgado L.N."/>
            <person name="Niskanen T."/>
            <person name="Noordeloos M.E."/>
            <person name="Ohm R.A."/>
            <person name="Ortiz-Santana B."/>
            <person name="Ovrebo C."/>
            <person name="Racz N."/>
            <person name="Riley R."/>
            <person name="Savchenko A."/>
            <person name="Shiryaev A."/>
            <person name="Soop K."/>
            <person name="Spirin V."/>
            <person name="Szebenyi C."/>
            <person name="Tomsovsky M."/>
            <person name="Tulloss R.E."/>
            <person name="Uehling J."/>
            <person name="Grigoriev I.V."/>
            <person name="Vagvolgyi C."/>
            <person name="Papp T."/>
            <person name="Martin F.M."/>
            <person name="Miettinen O."/>
            <person name="Hibbett D.S."/>
            <person name="Nagy L.G."/>
        </authorList>
    </citation>
    <scope>NUCLEOTIDE SEQUENCE [LARGE SCALE GENOMIC DNA]</scope>
    <source>
        <strain evidence="1 2">CBS 962.96</strain>
    </source>
</reference>
<dbReference type="EMBL" id="ML180176">
    <property type="protein sequence ID" value="THU78528.1"/>
    <property type="molecule type" value="Genomic_DNA"/>
</dbReference>
<sequence length="195" mass="21951">MLQHSPHIESFKLNSMMVIQVEDVLDLLAHIPSLTHLTIEADSVFFDNKFFLDMTSTLPSPAHSGSDEDTNTRGLLPHLKSLDLTIWFLTCSEEPDRKAPNPRLIVNMVESRRNIRQLQHDASVVPDPTISERPATTAETLDELCHFGIAAPVEDGNLLNVQEQGWHESLSRLLRDQLRVHIDRGLSCTLNLGPF</sequence>
<gene>
    <name evidence="1" type="ORF">K435DRAFT_876526</name>
</gene>
<accession>A0A4S8KSZ7</accession>
<dbReference type="Proteomes" id="UP000297245">
    <property type="component" value="Unassembled WGS sequence"/>
</dbReference>
<organism evidence="1 2">
    <name type="scientific">Dendrothele bispora (strain CBS 962.96)</name>
    <dbReference type="NCBI Taxonomy" id="1314807"/>
    <lineage>
        <taxon>Eukaryota</taxon>
        <taxon>Fungi</taxon>
        <taxon>Dikarya</taxon>
        <taxon>Basidiomycota</taxon>
        <taxon>Agaricomycotina</taxon>
        <taxon>Agaricomycetes</taxon>
        <taxon>Agaricomycetidae</taxon>
        <taxon>Agaricales</taxon>
        <taxon>Agaricales incertae sedis</taxon>
        <taxon>Dendrothele</taxon>
    </lineage>
</organism>
<evidence type="ECO:0000313" key="2">
    <source>
        <dbReference type="Proteomes" id="UP000297245"/>
    </source>
</evidence>